<feature type="domain" description="Carboxylesterase type B" evidence="2">
    <location>
        <begin position="6"/>
        <end position="93"/>
    </location>
</feature>
<dbReference type="Pfam" id="PF00135">
    <property type="entry name" value="COesterase"/>
    <property type="match status" value="1"/>
</dbReference>
<name>A0A1D2MC35_ORCCI</name>
<dbReference type="OrthoDB" id="6846267at2759"/>
<reference evidence="3 4" key="1">
    <citation type="journal article" date="2016" name="Genome Biol. Evol.">
        <title>Gene Family Evolution Reflects Adaptation to Soil Environmental Stressors in the Genome of the Collembolan Orchesella cincta.</title>
        <authorList>
            <person name="Faddeeva-Vakhrusheva A."/>
            <person name="Derks M.F."/>
            <person name="Anvar S.Y."/>
            <person name="Agamennone V."/>
            <person name="Suring W."/>
            <person name="Smit S."/>
            <person name="van Straalen N.M."/>
            <person name="Roelofs D."/>
        </authorList>
    </citation>
    <scope>NUCLEOTIDE SEQUENCE [LARGE SCALE GENOMIC DNA]</scope>
    <source>
        <tissue evidence="3">Mixed pool</tissue>
    </source>
</reference>
<dbReference type="SUPFAM" id="SSF53474">
    <property type="entry name" value="alpha/beta-Hydrolases"/>
    <property type="match status" value="1"/>
</dbReference>
<sequence length="95" mass="10828">MSFSQSTKVQIAQGWLQGKQLRSREGKEFVGFMGIPFAQNPERFQPAKLPPPSWTGVRDATDYKEKCIQFNLTSQRTEGIEGCLYINVFTPKSRI</sequence>
<keyword evidence="1" id="KW-0325">Glycoprotein</keyword>
<protein>
    <submittedName>
        <fullName evidence="3">Esterase B1</fullName>
    </submittedName>
</protein>
<evidence type="ECO:0000259" key="2">
    <source>
        <dbReference type="Pfam" id="PF00135"/>
    </source>
</evidence>
<dbReference type="AlphaFoldDB" id="A0A1D2MC35"/>
<dbReference type="OMA" id="IDHMANG"/>
<comment type="caution">
    <text evidence="3">The sequence shown here is derived from an EMBL/GenBank/DDBJ whole genome shotgun (WGS) entry which is preliminary data.</text>
</comment>
<dbReference type="STRING" id="48709.A0A1D2MC35"/>
<dbReference type="PANTHER" id="PTHR11559">
    <property type="entry name" value="CARBOXYLESTERASE"/>
    <property type="match status" value="1"/>
</dbReference>
<dbReference type="InterPro" id="IPR002018">
    <property type="entry name" value="CarbesteraseB"/>
</dbReference>
<dbReference type="EMBL" id="LJIJ01001915">
    <property type="protein sequence ID" value="ODM90533.1"/>
    <property type="molecule type" value="Genomic_DNA"/>
</dbReference>
<evidence type="ECO:0000256" key="1">
    <source>
        <dbReference type="ARBA" id="ARBA00023180"/>
    </source>
</evidence>
<dbReference type="Proteomes" id="UP000094527">
    <property type="component" value="Unassembled WGS sequence"/>
</dbReference>
<gene>
    <name evidence="3" type="ORF">Ocin01_16149</name>
</gene>
<organism evidence="3 4">
    <name type="scientific">Orchesella cincta</name>
    <name type="common">Springtail</name>
    <name type="synonym">Podura cincta</name>
    <dbReference type="NCBI Taxonomy" id="48709"/>
    <lineage>
        <taxon>Eukaryota</taxon>
        <taxon>Metazoa</taxon>
        <taxon>Ecdysozoa</taxon>
        <taxon>Arthropoda</taxon>
        <taxon>Hexapoda</taxon>
        <taxon>Collembola</taxon>
        <taxon>Entomobryomorpha</taxon>
        <taxon>Entomobryoidea</taxon>
        <taxon>Orchesellidae</taxon>
        <taxon>Orchesellinae</taxon>
        <taxon>Orchesella</taxon>
    </lineage>
</organism>
<evidence type="ECO:0000313" key="4">
    <source>
        <dbReference type="Proteomes" id="UP000094527"/>
    </source>
</evidence>
<keyword evidence="4" id="KW-1185">Reference proteome</keyword>
<dbReference type="PROSITE" id="PS00941">
    <property type="entry name" value="CARBOXYLESTERASE_B_2"/>
    <property type="match status" value="1"/>
</dbReference>
<dbReference type="InterPro" id="IPR050309">
    <property type="entry name" value="Type-B_Carboxylest/Lipase"/>
</dbReference>
<evidence type="ECO:0000313" key="3">
    <source>
        <dbReference type="EMBL" id="ODM90533.1"/>
    </source>
</evidence>
<dbReference type="Gene3D" id="3.40.50.1820">
    <property type="entry name" value="alpha/beta hydrolase"/>
    <property type="match status" value="1"/>
</dbReference>
<dbReference type="InterPro" id="IPR019819">
    <property type="entry name" value="Carboxylesterase_B_CS"/>
</dbReference>
<proteinExistence type="predicted"/>
<dbReference type="InterPro" id="IPR029058">
    <property type="entry name" value="AB_hydrolase_fold"/>
</dbReference>
<accession>A0A1D2MC35</accession>